<dbReference type="GO" id="GO:0005789">
    <property type="term" value="C:endoplasmic reticulum membrane"/>
    <property type="evidence" value="ECO:0007669"/>
    <property type="project" value="UniProtKB-SubCell"/>
</dbReference>
<dbReference type="SUPFAM" id="SSF49785">
    <property type="entry name" value="Galactose-binding domain-like"/>
    <property type="match status" value="1"/>
</dbReference>
<gene>
    <name evidence="13" type="ORF">Taro_040187</name>
</gene>
<keyword evidence="4" id="KW-0256">Endoplasmic reticulum</keyword>
<feature type="transmembrane region" description="Helical" evidence="11">
    <location>
        <begin position="160"/>
        <end position="179"/>
    </location>
</feature>
<reference evidence="13" key="1">
    <citation type="submission" date="2017-07" db="EMBL/GenBank/DDBJ databases">
        <title>Taro Niue Genome Assembly and Annotation.</title>
        <authorList>
            <person name="Atibalentja N."/>
            <person name="Keating K."/>
            <person name="Fields C.J."/>
        </authorList>
    </citation>
    <scope>NUCLEOTIDE SEQUENCE</scope>
    <source>
        <strain evidence="13">Niue_2</strain>
        <tissue evidence="13">Leaf</tissue>
    </source>
</reference>
<dbReference type="InterPro" id="IPR012919">
    <property type="entry name" value="SUN_dom"/>
</dbReference>
<evidence type="ECO:0000256" key="6">
    <source>
        <dbReference type="ARBA" id="ARBA00023054"/>
    </source>
</evidence>
<keyword evidence="5 11" id="KW-1133">Transmembrane helix</keyword>
<organism evidence="13 14">
    <name type="scientific">Colocasia esculenta</name>
    <name type="common">Wild taro</name>
    <name type="synonym">Arum esculentum</name>
    <dbReference type="NCBI Taxonomy" id="4460"/>
    <lineage>
        <taxon>Eukaryota</taxon>
        <taxon>Viridiplantae</taxon>
        <taxon>Streptophyta</taxon>
        <taxon>Embryophyta</taxon>
        <taxon>Tracheophyta</taxon>
        <taxon>Spermatophyta</taxon>
        <taxon>Magnoliopsida</taxon>
        <taxon>Liliopsida</taxon>
        <taxon>Araceae</taxon>
        <taxon>Aroideae</taxon>
        <taxon>Colocasieae</taxon>
        <taxon>Colocasia</taxon>
    </lineage>
</organism>
<evidence type="ECO:0000256" key="10">
    <source>
        <dbReference type="SAM" id="MobiDB-lite"/>
    </source>
</evidence>
<comment type="function">
    <text evidence="9">Encodes a member of the mid-SUN subfamily of SUN-domain proteins that is localized to both the nuclear envelope and the ER. It is involved in early seed development and nuclear morphology. [TAIR].</text>
</comment>
<protein>
    <recommendedName>
        <fullName evidence="12">SUN domain-containing protein</fullName>
    </recommendedName>
</protein>
<dbReference type="PANTHER" id="PTHR12953:SF0">
    <property type="entry name" value="SUN DOMAIN-CONTAINING OSSIFICATION FACTOR"/>
    <property type="match status" value="1"/>
</dbReference>
<evidence type="ECO:0000313" key="14">
    <source>
        <dbReference type="Proteomes" id="UP000652761"/>
    </source>
</evidence>
<dbReference type="Proteomes" id="UP000652761">
    <property type="component" value="Unassembled WGS sequence"/>
</dbReference>
<evidence type="ECO:0000256" key="4">
    <source>
        <dbReference type="ARBA" id="ARBA00022824"/>
    </source>
</evidence>
<keyword evidence="3 11" id="KW-0812">Transmembrane</keyword>
<dbReference type="InterPro" id="IPR045120">
    <property type="entry name" value="Suco/Slp1-like"/>
</dbReference>
<feature type="transmembrane region" description="Helical" evidence="11">
    <location>
        <begin position="653"/>
        <end position="672"/>
    </location>
</feature>
<feature type="transmembrane region" description="Helical" evidence="11">
    <location>
        <begin position="27"/>
        <end position="45"/>
    </location>
</feature>
<dbReference type="InterPro" id="IPR008979">
    <property type="entry name" value="Galactose-bd-like_sf"/>
</dbReference>
<accession>A0A843WSB1</accession>
<proteinExistence type="predicted"/>
<dbReference type="FunFam" id="2.60.120.260:FF:000062">
    <property type="entry name" value="Galactose-binding protein isoform 3"/>
    <property type="match status" value="1"/>
</dbReference>
<feature type="region of interest" description="Disordered" evidence="10">
    <location>
        <begin position="470"/>
        <end position="497"/>
    </location>
</feature>
<evidence type="ECO:0000256" key="8">
    <source>
        <dbReference type="ARBA" id="ARBA00023242"/>
    </source>
</evidence>
<feature type="transmembrane region" description="Helical" evidence="11">
    <location>
        <begin position="692"/>
        <end position="709"/>
    </location>
</feature>
<name>A0A843WSB1_COLES</name>
<evidence type="ECO:0000256" key="5">
    <source>
        <dbReference type="ARBA" id="ARBA00022989"/>
    </source>
</evidence>
<evidence type="ECO:0000256" key="7">
    <source>
        <dbReference type="ARBA" id="ARBA00023136"/>
    </source>
</evidence>
<dbReference type="PANTHER" id="PTHR12953">
    <property type="entry name" value="MEMBRANE PROTEIN CH1 RELATED"/>
    <property type="match status" value="1"/>
</dbReference>
<evidence type="ECO:0000256" key="11">
    <source>
        <dbReference type="SAM" id="Phobius"/>
    </source>
</evidence>
<feature type="transmembrane region" description="Helical" evidence="11">
    <location>
        <begin position="66"/>
        <end position="85"/>
    </location>
</feature>
<evidence type="ECO:0000256" key="1">
    <source>
        <dbReference type="ARBA" id="ARBA00004232"/>
    </source>
</evidence>
<evidence type="ECO:0000256" key="9">
    <source>
        <dbReference type="ARBA" id="ARBA00054046"/>
    </source>
</evidence>
<keyword evidence="8" id="KW-0539">Nucleus</keyword>
<dbReference type="Pfam" id="PF07738">
    <property type="entry name" value="Sad1_UNC"/>
    <property type="match status" value="1"/>
</dbReference>
<dbReference type="PROSITE" id="PS51469">
    <property type="entry name" value="SUN"/>
    <property type="match status" value="1"/>
</dbReference>
<evidence type="ECO:0000313" key="13">
    <source>
        <dbReference type="EMBL" id="MQM07355.1"/>
    </source>
</evidence>
<dbReference type="Gene3D" id="2.60.120.260">
    <property type="entry name" value="Galactose-binding domain-like"/>
    <property type="match status" value="1"/>
</dbReference>
<comment type="subcellular location">
    <subcellularLocation>
        <location evidence="2">Endoplasmic reticulum membrane</location>
        <topology evidence="2">Multi-pass membrane protein</topology>
    </subcellularLocation>
    <subcellularLocation>
        <location evidence="1">Nucleus membrane</location>
        <topology evidence="1">Multi-pass membrane protein</topology>
    </subcellularLocation>
</comment>
<sequence length="710" mass="80475">MPAPGSQDNEERPPFPNNSHCFIFSRYVKFTILFSLPPISDLVGWRLRGDDRRNRVHRLGIPGESSFLSVLLIGGTGGIALLFVWESDLSSSLFPVGFAFPVRWMDVFSTEPHQCWRKRRPNVKSWRSDSCAMQRSRRALLKRRAALENSVYGKILMYKVHLSLVLLSWGLVFLFCSLISHGKNHRDMILGVLIDKSARHEQMHSQVPHSKRYLNLKETVFTLIHNLRDDPLNKNELSVVKRNEHTLSPPGQENVSHQISDLGARALKEHPAESERLSRAAPLGLDEFRSKAITSKGKPLASQVGSLIHRVEPGGKDYNYASAAKGGKVLAFNKEAKGAWNILDKDKNKYLRNPCSAEEKFVVLEISEETLVDTIEIGNFEHYSSNLKDFELLSSLVYPIDTWVKAGKFTAANVKHEQRFALQEPKWARYLRLNLLSHYGSEFYCTLSVLEVYGVDAIERMLEDLISVPDAQTGPEEPSAETSLSSEPNCGDDTYPMLHKEVDSDTGKENVRAKCYTSKVNGIGPGGDSQAAQGGRAPGDAVLKILTQKVQQLDLNLSILEQYLEELNGRYGHIIKDFDNEIADTELLLEHIRVEMKNLHKSSNEFTKDIMELFSWKLLVSLQLETLVRNNAVLRSKVENIHDNQVDMEKRSLAIVFISFFFGSFAFLKLFIDMLLSICRIHKYEKICRLSSAWFILLLSWSMVVLILAL</sequence>
<keyword evidence="6" id="KW-0175">Coiled coil</keyword>
<dbReference type="EMBL" id="NMUH01003853">
    <property type="protein sequence ID" value="MQM07355.1"/>
    <property type="molecule type" value="Genomic_DNA"/>
</dbReference>
<keyword evidence="7 11" id="KW-0472">Membrane</keyword>
<dbReference type="OrthoDB" id="266334at2759"/>
<evidence type="ECO:0000259" key="12">
    <source>
        <dbReference type="PROSITE" id="PS51469"/>
    </source>
</evidence>
<dbReference type="AlphaFoldDB" id="A0A843WSB1"/>
<evidence type="ECO:0000256" key="2">
    <source>
        <dbReference type="ARBA" id="ARBA00004477"/>
    </source>
</evidence>
<feature type="domain" description="SUN" evidence="12">
    <location>
        <begin position="289"/>
        <end position="457"/>
    </location>
</feature>
<keyword evidence="14" id="KW-1185">Reference proteome</keyword>
<evidence type="ECO:0000256" key="3">
    <source>
        <dbReference type="ARBA" id="ARBA00022692"/>
    </source>
</evidence>
<dbReference type="GO" id="GO:0034975">
    <property type="term" value="P:protein folding in endoplasmic reticulum"/>
    <property type="evidence" value="ECO:0007669"/>
    <property type="project" value="TreeGrafter"/>
</dbReference>
<comment type="caution">
    <text evidence="13">The sequence shown here is derived from an EMBL/GenBank/DDBJ whole genome shotgun (WGS) entry which is preliminary data.</text>
</comment>
<dbReference type="GO" id="GO:0031965">
    <property type="term" value="C:nuclear membrane"/>
    <property type="evidence" value="ECO:0007669"/>
    <property type="project" value="UniProtKB-SubCell"/>
</dbReference>